<gene>
    <name evidence="11 12" type="primary">cobT</name>
    <name evidence="12" type="ORF">CLCY_1c01710</name>
</gene>
<comment type="catalytic activity">
    <reaction evidence="10 11">
        <text>5,6-dimethylbenzimidazole + nicotinate beta-D-ribonucleotide = alpha-ribazole 5'-phosphate + nicotinate + H(+)</text>
        <dbReference type="Rhea" id="RHEA:11196"/>
        <dbReference type="ChEBI" id="CHEBI:15378"/>
        <dbReference type="ChEBI" id="CHEBI:15890"/>
        <dbReference type="ChEBI" id="CHEBI:32544"/>
        <dbReference type="ChEBI" id="CHEBI:57502"/>
        <dbReference type="ChEBI" id="CHEBI:57918"/>
        <dbReference type="EC" id="2.4.2.21"/>
    </reaction>
</comment>
<dbReference type="Proteomes" id="UP000036756">
    <property type="component" value="Unassembled WGS sequence"/>
</dbReference>
<keyword evidence="13" id="KW-1185">Reference proteome</keyword>
<evidence type="ECO:0000256" key="2">
    <source>
        <dbReference type="ARBA" id="ARBA00005049"/>
    </source>
</evidence>
<organism evidence="12 13">
    <name type="scientific">Clostridium cylindrosporum DSM 605</name>
    <dbReference type="NCBI Taxonomy" id="1121307"/>
    <lineage>
        <taxon>Bacteria</taxon>
        <taxon>Bacillati</taxon>
        <taxon>Bacillota</taxon>
        <taxon>Clostridia</taxon>
        <taxon>Eubacteriales</taxon>
        <taxon>Clostridiaceae</taxon>
        <taxon>Clostridium</taxon>
    </lineage>
</organism>
<name>A0A0J8D544_CLOCY</name>
<dbReference type="EMBL" id="LFVU01000028">
    <property type="protein sequence ID" value="KMT20937.1"/>
    <property type="molecule type" value="Genomic_DNA"/>
</dbReference>
<evidence type="ECO:0000256" key="10">
    <source>
        <dbReference type="ARBA" id="ARBA00047340"/>
    </source>
</evidence>
<dbReference type="Gene3D" id="1.10.1610.10">
    <property type="match status" value="1"/>
</dbReference>
<evidence type="ECO:0000256" key="1">
    <source>
        <dbReference type="ARBA" id="ARBA00002197"/>
    </source>
</evidence>
<dbReference type="Gene3D" id="3.40.50.10210">
    <property type="match status" value="1"/>
</dbReference>
<evidence type="ECO:0000256" key="9">
    <source>
        <dbReference type="ARBA" id="ARBA00030686"/>
    </source>
</evidence>
<dbReference type="PANTHER" id="PTHR43463:SF1">
    <property type="entry name" value="NICOTINATE-NUCLEOTIDE--DIMETHYLBENZIMIDAZOLE PHOSPHORIBOSYLTRANSFERASE"/>
    <property type="match status" value="1"/>
</dbReference>
<comment type="similarity">
    <text evidence="3 11">Belongs to the CobT family.</text>
</comment>
<dbReference type="FunFam" id="3.40.50.10210:FF:000001">
    <property type="entry name" value="Nicotinate-nucleotide--dimethylbenzimidazole phosphoribosyltransferase"/>
    <property type="match status" value="1"/>
</dbReference>
<evidence type="ECO:0000256" key="8">
    <source>
        <dbReference type="ARBA" id="ARBA00022679"/>
    </source>
</evidence>
<dbReference type="InterPro" id="IPR023195">
    <property type="entry name" value="Nict_dMeBzImd_PRibTrfase_N"/>
</dbReference>
<reference evidence="12 13" key="1">
    <citation type="submission" date="2015-06" db="EMBL/GenBank/DDBJ databases">
        <title>Draft genome sequence of the purine-degrading Clostridium cylindrosporum HC-1 (DSM 605).</title>
        <authorList>
            <person name="Poehlein A."/>
            <person name="Schiel-Bengelsdorf B."/>
            <person name="Bengelsdorf F."/>
            <person name="Daniel R."/>
            <person name="Duerre P."/>
        </authorList>
    </citation>
    <scope>NUCLEOTIDE SEQUENCE [LARGE SCALE GENOMIC DNA]</scope>
    <source>
        <strain evidence="12 13">DSM 605</strain>
    </source>
</reference>
<evidence type="ECO:0000256" key="6">
    <source>
        <dbReference type="ARBA" id="ARBA00022573"/>
    </source>
</evidence>
<evidence type="ECO:0000256" key="4">
    <source>
        <dbReference type="ARBA" id="ARBA00011991"/>
    </source>
</evidence>
<dbReference type="RefSeq" id="WP_048571335.1">
    <property type="nucleotide sequence ID" value="NZ_LFVU01000028.1"/>
</dbReference>
<evidence type="ECO:0000256" key="7">
    <source>
        <dbReference type="ARBA" id="ARBA00022676"/>
    </source>
</evidence>
<dbReference type="PATRIC" id="fig|1121307.3.peg.532"/>
<keyword evidence="6 11" id="KW-0169">Cobalamin biosynthesis</keyword>
<dbReference type="GO" id="GO:0008939">
    <property type="term" value="F:nicotinate-nucleotide-dimethylbenzimidazole phosphoribosyltransferase activity"/>
    <property type="evidence" value="ECO:0007669"/>
    <property type="project" value="UniProtKB-UniRule"/>
</dbReference>
<keyword evidence="8 11" id="KW-0808">Transferase</keyword>
<dbReference type="InterPro" id="IPR003200">
    <property type="entry name" value="Nict_dMeBzImd_PRibTrfase"/>
</dbReference>
<dbReference type="UniPathway" id="UPA00061">
    <property type="reaction ID" value="UER00516"/>
</dbReference>
<dbReference type="PANTHER" id="PTHR43463">
    <property type="entry name" value="NICOTINATE-NUCLEOTIDE--DIMETHYLBENZIMIDAZOLE PHOSPHORIBOSYLTRANSFERASE"/>
    <property type="match status" value="1"/>
</dbReference>
<comment type="pathway">
    <text evidence="2 11">Nucleoside biosynthesis; alpha-ribazole biosynthesis; alpha-ribazole from 5,6-dimethylbenzimidazole: step 1/2.</text>
</comment>
<evidence type="ECO:0000256" key="11">
    <source>
        <dbReference type="HAMAP-Rule" id="MF_00230"/>
    </source>
</evidence>
<evidence type="ECO:0000313" key="12">
    <source>
        <dbReference type="EMBL" id="KMT20937.1"/>
    </source>
</evidence>
<sequence length="357" mass="38789">MDLSLLEKITSINNIIYGQAKEKLDSLIKPIKSLGGLEEIAARLCSIQETLTPNLTKRIVVVMASDNGVCEEGVASAPQSVTSMQTINFLRGITGIAVISKANNTDLKVIDIGVLEDIYYEGLEVRKIRKGTRNIAKEPAMTMKECLDAIEVGFNTVKDLKSKGYSIIGTGEMGIGNTTTSSSLLIALTGCTVEEATGRGGGLTDEQFRHKKRVVEKIIKLHKDNLDNPIEALRRVGGLDIAGLVGLYLGAAYYKLPIVIDGFISAVAALCAYKINKYSVGYMFASHISMEKGYMIALSELNLKAMLNLDMRLGEGVGCPLAFNIMDTATKVISEMGTFEEGNVNLADYKDLWRDEN</sequence>
<dbReference type="GO" id="GO:0009236">
    <property type="term" value="P:cobalamin biosynthetic process"/>
    <property type="evidence" value="ECO:0007669"/>
    <property type="project" value="UniProtKB-UniRule"/>
</dbReference>
<proteinExistence type="inferred from homology"/>
<dbReference type="SUPFAM" id="SSF52733">
    <property type="entry name" value="Nicotinate mononucleotide:5,6-dimethylbenzimidazole phosphoribosyltransferase (CobT)"/>
    <property type="match status" value="1"/>
</dbReference>
<dbReference type="STRING" id="1121307.CLCY_1c01710"/>
<comment type="function">
    <text evidence="1 11">Catalyzes the synthesis of alpha-ribazole-5'-phosphate from nicotinate mononucleotide (NAMN) and 5,6-dimethylbenzimidazole (DMB).</text>
</comment>
<dbReference type="InterPro" id="IPR036087">
    <property type="entry name" value="Nict_dMeBzImd_PRibTrfase_sf"/>
</dbReference>
<keyword evidence="7 11" id="KW-0328">Glycosyltransferase</keyword>
<dbReference type="NCBIfam" id="NF000996">
    <property type="entry name" value="PRK00105.1"/>
    <property type="match status" value="1"/>
</dbReference>
<dbReference type="InterPro" id="IPR017846">
    <property type="entry name" value="Nict_dMeBzImd_PRibTrfase_bact"/>
</dbReference>
<feature type="active site" description="Proton acceptor" evidence="11">
    <location>
        <position position="315"/>
    </location>
</feature>
<evidence type="ECO:0000256" key="5">
    <source>
        <dbReference type="ARBA" id="ARBA00015486"/>
    </source>
</evidence>
<dbReference type="Pfam" id="PF02277">
    <property type="entry name" value="DBI_PRT"/>
    <property type="match status" value="1"/>
</dbReference>
<accession>A0A0J8D544</accession>
<dbReference type="CDD" id="cd02439">
    <property type="entry name" value="DMB-PRT_CobT"/>
    <property type="match status" value="1"/>
</dbReference>
<dbReference type="OrthoDB" id="9781491at2"/>
<protein>
    <recommendedName>
        <fullName evidence="5 11">Nicotinate-nucleotide--dimethylbenzimidazole phosphoribosyltransferase</fullName>
        <shortName evidence="11">NN:DBI PRT</shortName>
        <ecNumber evidence="4 11">2.4.2.21</ecNumber>
    </recommendedName>
    <alternativeName>
        <fullName evidence="9 11">N(1)-alpha-phosphoribosyltransferase</fullName>
    </alternativeName>
</protein>
<evidence type="ECO:0000313" key="13">
    <source>
        <dbReference type="Proteomes" id="UP000036756"/>
    </source>
</evidence>
<dbReference type="HAMAP" id="MF_00230">
    <property type="entry name" value="CobT"/>
    <property type="match status" value="1"/>
</dbReference>
<dbReference type="EC" id="2.4.2.21" evidence="4 11"/>
<dbReference type="AlphaFoldDB" id="A0A0J8D544"/>
<dbReference type="NCBIfam" id="TIGR03160">
    <property type="entry name" value="cobT_DBIPRT"/>
    <property type="match status" value="1"/>
</dbReference>
<evidence type="ECO:0000256" key="3">
    <source>
        <dbReference type="ARBA" id="ARBA00007110"/>
    </source>
</evidence>
<comment type="caution">
    <text evidence="12">The sequence shown here is derived from an EMBL/GenBank/DDBJ whole genome shotgun (WGS) entry which is preliminary data.</text>
</comment>